<proteinExistence type="predicted"/>
<organism evidence="1 2">
    <name type="scientific">Enterobacter cloacae</name>
    <dbReference type="NCBI Taxonomy" id="550"/>
    <lineage>
        <taxon>Bacteria</taxon>
        <taxon>Pseudomonadati</taxon>
        <taxon>Pseudomonadota</taxon>
        <taxon>Gammaproteobacteria</taxon>
        <taxon>Enterobacterales</taxon>
        <taxon>Enterobacteriaceae</taxon>
        <taxon>Enterobacter</taxon>
        <taxon>Enterobacter cloacae complex</taxon>
    </lineage>
</organism>
<dbReference type="AlphaFoldDB" id="A0A7H8UHJ0"/>
<dbReference type="RefSeq" id="WP_176610492.1">
    <property type="nucleotide sequence ID" value="NZ_CP056117.1"/>
</dbReference>
<name>A0A7H8UHJ0_ENTCL</name>
<gene>
    <name evidence="1" type="ORF">HWQ14_17615</name>
</gene>
<sequence length="86" mass="9628">MYSYDDVDSIKTNLEWIAHQSATHHPLPTPHDQKAIFNLLKLIQTYEALLELINEFGISVIDANIAEGLSVTENLIAKLKRPGDAI</sequence>
<evidence type="ECO:0000313" key="2">
    <source>
        <dbReference type="Proteomes" id="UP000509421"/>
    </source>
</evidence>
<accession>A0A7H8UHJ0</accession>
<evidence type="ECO:0000313" key="1">
    <source>
        <dbReference type="EMBL" id="QKZ99358.1"/>
    </source>
</evidence>
<reference evidence="1 2" key="1">
    <citation type="submission" date="2020-06" db="EMBL/GenBank/DDBJ databases">
        <title>Long-read sequencing of DSM26481-BlokeschLab.</title>
        <authorList>
            <person name="Blokesch M."/>
        </authorList>
    </citation>
    <scope>NUCLEOTIDE SEQUENCE [LARGE SCALE GENOMIC DNA]</scope>
    <source>
        <strain evidence="1 2">DSM 26481</strain>
    </source>
</reference>
<dbReference type="EMBL" id="CP056117">
    <property type="protein sequence ID" value="QKZ99358.1"/>
    <property type="molecule type" value="Genomic_DNA"/>
</dbReference>
<protein>
    <submittedName>
        <fullName evidence="1">Uncharacterized protein</fullName>
    </submittedName>
</protein>
<dbReference type="Proteomes" id="UP000509421">
    <property type="component" value="Chromosome"/>
</dbReference>